<keyword evidence="3" id="KW-1003">Cell membrane</keyword>
<keyword evidence="7 9" id="KW-0472">Membrane</keyword>
<keyword evidence="6" id="KW-0406">Ion transport</keyword>
<dbReference type="Pfam" id="PF25539">
    <property type="entry name" value="Bestrophin_2"/>
    <property type="match status" value="1"/>
</dbReference>
<evidence type="ECO:0000256" key="5">
    <source>
        <dbReference type="ARBA" id="ARBA00022989"/>
    </source>
</evidence>
<feature type="transmembrane region" description="Helical" evidence="9">
    <location>
        <begin position="77"/>
        <end position="98"/>
    </location>
</feature>
<feature type="region of interest" description="Disordered" evidence="8">
    <location>
        <begin position="1"/>
        <end position="36"/>
    </location>
</feature>
<dbReference type="PANTHER" id="PTHR33281">
    <property type="entry name" value="UPF0187 PROTEIN YNEE"/>
    <property type="match status" value="1"/>
</dbReference>
<keyword evidence="5 9" id="KW-1133">Transmembrane helix</keyword>
<evidence type="ECO:0000256" key="1">
    <source>
        <dbReference type="ARBA" id="ARBA00004651"/>
    </source>
</evidence>
<dbReference type="GO" id="GO:0005886">
    <property type="term" value="C:plasma membrane"/>
    <property type="evidence" value="ECO:0007669"/>
    <property type="project" value="UniProtKB-SubCell"/>
</dbReference>
<name>A0A6A6GCT0_9PEZI</name>
<dbReference type="PANTHER" id="PTHR33281:SF19">
    <property type="entry name" value="VOLTAGE-DEPENDENT ANION CHANNEL-FORMING PROTEIN YNEE"/>
    <property type="match status" value="1"/>
</dbReference>
<feature type="transmembrane region" description="Helical" evidence="9">
    <location>
        <begin position="104"/>
        <end position="127"/>
    </location>
</feature>
<evidence type="ECO:0000256" key="3">
    <source>
        <dbReference type="ARBA" id="ARBA00022475"/>
    </source>
</evidence>
<dbReference type="AlphaFoldDB" id="A0A6A6GCT0"/>
<evidence type="ECO:0000256" key="6">
    <source>
        <dbReference type="ARBA" id="ARBA00023065"/>
    </source>
</evidence>
<dbReference type="EMBL" id="ML992506">
    <property type="protein sequence ID" value="KAF2223448.1"/>
    <property type="molecule type" value="Genomic_DNA"/>
</dbReference>
<evidence type="ECO:0000313" key="11">
    <source>
        <dbReference type="Proteomes" id="UP000799538"/>
    </source>
</evidence>
<gene>
    <name evidence="10" type="ORF">BDZ85DRAFT_217106</name>
</gene>
<comment type="subcellular location">
    <subcellularLocation>
        <location evidence="1">Cell membrane</location>
        <topology evidence="1">Multi-pass membrane protein</topology>
    </subcellularLocation>
</comment>
<evidence type="ECO:0000256" key="7">
    <source>
        <dbReference type="ARBA" id="ARBA00023136"/>
    </source>
</evidence>
<feature type="compositionally biased region" description="Basic and acidic residues" evidence="8">
    <location>
        <begin position="1"/>
        <end position="15"/>
    </location>
</feature>
<sequence>MGEDGAIHHSPDPVRKRTTGFNDSAPSSTTMPRDSIPDDAHEFRAFSRAQTSVDIEDYFTGPRDLNKHSKWPTWLRLHGSVMPAMLIPLTFMGAWATAIRLISAYVYSLAVNTVLLTVLGFVVGLALSFRSTTAYERYNEGRKYWSQLTLAAHNLGRVIYIHGIEREGDLGRQDLLAKVTALNYIVAFSVALKHKLRFEPYTMYDDISGLVDHIDTFAKEATETDKPTVPRISKLKSTGEYLGISFAKSNPQKLLKKASAPVGNLPLEILNYLASYVDNMIENGQLKVPMQQTLAYNNMAAMNDVLTGCDRISHTPLPLAYSIAIAQITWIYVIMLPFQLEAALKWVAIPATIIASYIILSFVHIGSEIEDPFGYGVNDLPLDSYCHEIAADMSVISSRKKPHTDSIVRSRNNRVLFPLSNLAYPVWETRSERVIRDELKFRAETIMRSKYSPNAAPATSPQQVQQVAAEQKIESSV</sequence>
<proteinExistence type="predicted"/>
<protein>
    <submittedName>
        <fullName evidence="10">Bestrophin, RFP-TM, chloride channel-domain-containing protein</fullName>
    </submittedName>
</protein>
<dbReference type="OrthoDB" id="1368at2759"/>
<feature type="transmembrane region" description="Helical" evidence="9">
    <location>
        <begin position="346"/>
        <end position="365"/>
    </location>
</feature>
<keyword evidence="2" id="KW-0813">Transport</keyword>
<evidence type="ECO:0000256" key="9">
    <source>
        <dbReference type="SAM" id="Phobius"/>
    </source>
</evidence>
<evidence type="ECO:0000256" key="8">
    <source>
        <dbReference type="SAM" id="MobiDB-lite"/>
    </source>
</evidence>
<feature type="compositionally biased region" description="Polar residues" evidence="8">
    <location>
        <begin position="19"/>
        <end position="32"/>
    </location>
</feature>
<keyword evidence="11" id="KW-1185">Reference proteome</keyword>
<evidence type="ECO:0000313" key="10">
    <source>
        <dbReference type="EMBL" id="KAF2223448.1"/>
    </source>
</evidence>
<keyword evidence="4 9" id="KW-0812">Transmembrane</keyword>
<dbReference type="Proteomes" id="UP000799538">
    <property type="component" value="Unassembled WGS sequence"/>
</dbReference>
<organism evidence="10 11">
    <name type="scientific">Elsinoe ampelina</name>
    <dbReference type="NCBI Taxonomy" id="302913"/>
    <lineage>
        <taxon>Eukaryota</taxon>
        <taxon>Fungi</taxon>
        <taxon>Dikarya</taxon>
        <taxon>Ascomycota</taxon>
        <taxon>Pezizomycotina</taxon>
        <taxon>Dothideomycetes</taxon>
        <taxon>Dothideomycetidae</taxon>
        <taxon>Myriangiales</taxon>
        <taxon>Elsinoaceae</taxon>
        <taxon>Elsinoe</taxon>
    </lineage>
</organism>
<evidence type="ECO:0000256" key="4">
    <source>
        <dbReference type="ARBA" id="ARBA00022692"/>
    </source>
</evidence>
<accession>A0A6A6GCT0</accession>
<dbReference type="InterPro" id="IPR044669">
    <property type="entry name" value="YneE/VCCN1/2-like"/>
</dbReference>
<feature type="transmembrane region" description="Helical" evidence="9">
    <location>
        <begin position="319"/>
        <end position="340"/>
    </location>
</feature>
<reference evidence="11" key="1">
    <citation type="journal article" date="2020" name="Stud. Mycol.">
        <title>101 Dothideomycetes genomes: A test case for predicting lifestyles and emergence of pathogens.</title>
        <authorList>
            <person name="Haridas S."/>
            <person name="Albert R."/>
            <person name="Binder M."/>
            <person name="Bloem J."/>
            <person name="LaButti K."/>
            <person name="Salamov A."/>
            <person name="Andreopoulos B."/>
            <person name="Baker S."/>
            <person name="Barry K."/>
            <person name="Bills G."/>
            <person name="Bluhm B."/>
            <person name="Cannon C."/>
            <person name="Castanera R."/>
            <person name="Culley D."/>
            <person name="Daum C."/>
            <person name="Ezra D."/>
            <person name="Gonzalez J."/>
            <person name="Henrissat B."/>
            <person name="Kuo A."/>
            <person name="Liang C."/>
            <person name="Lipzen A."/>
            <person name="Lutzoni F."/>
            <person name="Magnuson J."/>
            <person name="Mondo S."/>
            <person name="Nolan M."/>
            <person name="Ohm R."/>
            <person name="Pangilinan J."/>
            <person name="Park H.-J."/>
            <person name="Ramirez L."/>
            <person name="Alfaro M."/>
            <person name="Sun H."/>
            <person name="Tritt A."/>
            <person name="Yoshinaga Y."/>
            <person name="Zwiers L.-H."/>
            <person name="Turgeon B."/>
            <person name="Goodwin S."/>
            <person name="Spatafora J."/>
            <person name="Crous P."/>
            <person name="Grigoriev I."/>
        </authorList>
    </citation>
    <scope>NUCLEOTIDE SEQUENCE [LARGE SCALE GENOMIC DNA]</scope>
    <source>
        <strain evidence="11">CECT 20119</strain>
    </source>
</reference>
<evidence type="ECO:0000256" key="2">
    <source>
        <dbReference type="ARBA" id="ARBA00022448"/>
    </source>
</evidence>
<feature type="region of interest" description="Disordered" evidence="8">
    <location>
        <begin position="452"/>
        <end position="477"/>
    </location>
</feature>
<feature type="compositionally biased region" description="Polar residues" evidence="8">
    <location>
        <begin position="457"/>
        <end position="477"/>
    </location>
</feature>
<dbReference type="GO" id="GO:0005254">
    <property type="term" value="F:chloride channel activity"/>
    <property type="evidence" value="ECO:0007669"/>
    <property type="project" value="InterPro"/>
</dbReference>